<name>A0AAV3P6Q2_LITER</name>
<protein>
    <submittedName>
        <fullName evidence="2">Uncharacterized protein</fullName>
    </submittedName>
</protein>
<accession>A0AAV3P6Q2</accession>
<feature type="compositionally biased region" description="Polar residues" evidence="1">
    <location>
        <begin position="1"/>
        <end position="11"/>
    </location>
</feature>
<evidence type="ECO:0000256" key="1">
    <source>
        <dbReference type="SAM" id="MobiDB-lite"/>
    </source>
</evidence>
<gene>
    <name evidence="2" type="ORF">LIER_05784</name>
</gene>
<reference evidence="2 3" key="1">
    <citation type="submission" date="2024-01" db="EMBL/GenBank/DDBJ databases">
        <title>The complete chloroplast genome sequence of Lithospermum erythrorhizon: insights into the phylogenetic relationship among Boraginaceae species and the maternal lineages of purple gromwells.</title>
        <authorList>
            <person name="Okada T."/>
            <person name="Watanabe K."/>
        </authorList>
    </citation>
    <scope>NUCLEOTIDE SEQUENCE [LARGE SCALE GENOMIC DNA]</scope>
</reference>
<comment type="caution">
    <text evidence="2">The sequence shown here is derived from an EMBL/GenBank/DDBJ whole genome shotgun (WGS) entry which is preliminary data.</text>
</comment>
<sequence>MAQTLRPTRQRGQGEKRKGLRVTKPPGREPTLILVGHGWELGDLDLVVQNKVHQDKGTDVAVPDGDFLVVSSVQVVHLLLSYLGSMKNNYPPLLNSLEVSPPPLFCPLKVLGREGSFPGEVVDNHHLRVQLLKLLPHPIHLSVLWASSSSNSRAC</sequence>
<dbReference type="AlphaFoldDB" id="A0AAV3P6Q2"/>
<evidence type="ECO:0000313" key="3">
    <source>
        <dbReference type="Proteomes" id="UP001454036"/>
    </source>
</evidence>
<dbReference type="Proteomes" id="UP001454036">
    <property type="component" value="Unassembled WGS sequence"/>
</dbReference>
<dbReference type="EMBL" id="BAABME010000809">
    <property type="protein sequence ID" value="GAA0145632.1"/>
    <property type="molecule type" value="Genomic_DNA"/>
</dbReference>
<organism evidence="2 3">
    <name type="scientific">Lithospermum erythrorhizon</name>
    <name type="common">Purple gromwell</name>
    <name type="synonym">Lithospermum officinale var. erythrorhizon</name>
    <dbReference type="NCBI Taxonomy" id="34254"/>
    <lineage>
        <taxon>Eukaryota</taxon>
        <taxon>Viridiplantae</taxon>
        <taxon>Streptophyta</taxon>
        <taxon>Embryophyta</taxon>
        <taxon>Tracheophyta</taxon>
        <taxon>Spermatophyta</taxon>
        <taxon>Magnoliopsida</taxon>
        <taxon>eudicotyledons</taxon>
        <taxon>Gunneridae</taxon>
        <taxon>Pentapetalae</taxon>
        <taxon>asterids</taxon>
        <taxon>lamiids</taxon>
        <taxon>Boraginales</taxon>
        <taxon>Boraginaceae</taxon>
        <taxon>Boraginoideae</taxon>
        <taxon>Lithospermeae</taxon>
        <taxon>Lithospermum</taxon>
    </lineage>
</organism>
<feature type="region of interest" description="Disordered" evidence="1">
    <location>
        <begin position="1"/>
        <end position="28"/>
    </location>
</feature>
<proteinExistence type="predicted"/>
<keyword evidence="3" id="KW-1185">Reference proteome</keyword>
<evidence type="ECO:0000313" key="2">
    <source>
        <dbReference type="EMBL" id="GAA0145632.1"/>
    </source>
</evidence>